<dbReference type="InterPro" id="IPR010869">
    <property type="entry name" value="DUF1501"/>
</dbReference>
<organism evidence="1 2">
    <name type="scientific">Aetokthonos hydrillicola Thurmond2011</name>
    <dbReference type="NCBI Taxonomy" id="2712845"/>
    <lineage>
        <taxon>Bacteria</taxon>
        <taxon>Bacillati</taxon>
        <taxon>Cyanobacteriota</taxon>
        <taxon>Cyanophyceae</taxon>
        <taxon>Nostocales</taxon>
        <taxon>Hapalosiphonaceae</taxon>
        <taxon>Aetokthonos</taxon>
    </lineage>
</organism>
<protein>
    <submittedName>
        <fullName evidence="1">DUF1501 domain-containing protein</fullName>
    </submittedName>
</protein>
<reference evidence="2" key="1">
    <citation type="journal article" date="2021" name="Science">
        <title>Hunting the eagle killer: A cyanobacterial neurotoxin causes vacuolar myelinopathy.</title>
        <authorList>
            <person name="Breinlinger S."/>
            <person name="Phillips T.J."/>
            <person name="Haram B.N."/>
            <person name="Mares J."/>
            <person name="Martinez Yerena J.A."/>
            <person name="Hrouzek P."/>
            <person name="Sobotka R."/>
            <person name="Henderson W.M."/>
            <person name="Schmieder P."/>
            <person name="Williams S.M."/>
            <person name="Lauderdale J.D."/>
            <person name="Wilde H.D."/>
            <person name="Gerrin W."/>
            <person name="Kust A."/>
            <person name="Washington J.W."/>
            <person name="Wagner C."/>
            <person name="Geier B."/>
            <person name="Liebeke M."/>
            <person name="Enke H."/>
            <person name="Niedermeyer T.H.J."/>
            <person name="Wilde S.B."/>
        </authorList>
    </citation>
    <scope>NUCLEOTIDE SEQUENCE [LARGE SCALE GENOMIC DNA]</scope>
    <source>
        <strain evidence="2">Thurmond2011</strain>
    </source>
</reference>
<evidence type="ECO:0000313" key="2">
    <source>
        <dbReference type="Proteomes" id="UP000667802"/>
    </source>
</evidence>
<dbReference type="AlphaFoldDB" id="A0AAP5IBC5"/>
<evidence type="ECO:0000313" key="1">
    <source>
        <dbReference type="EMBL" id="MDR9898373.1"/>
    </source>
</evidence>
<dbReference type="PANTHER" id="PTHR43737:SF1">
    <property type="entry name" value="DUF1501 DOMAIN-CONTAINING PROTEIN"/>
    <property type="match status" value="1"/>
</dbReference>
<dbReference type="EMBL" id="JAALHA020000017">
    <property type="protein sequence ID" value="MDR9898373.1"/>
    <property type="molecule type" value="Genomic_DNA"/>
</dbReference>
<dbReference type="Pfam" id="PF07394">
    <property type="entry name" value="DUF1501"/>
    <property type="match status" value="1"/>
</dbReference>
<dbReference type="PANTHER" id="PTHR43737">
    <property type="entry name" value="BLL7424 PROTEIN"/>
    <property type="match status" value="1"/>
</dbReference>
<name>A0AAP5IBC5_9CYAN</name>
<sequence length="413" mass="44485">MKRRQLLQAGLACASTLVAVGSHSWFARSDAQSITSGTNPKRLIVIFLRGAVDGLNVVVPYREAAYYDARATIAIPQPGQNGGALDLDGQFGLHPALAPILPLWQQGSLAFVHSSGSRDATRSHFEAQDNMESGITGTQKIHDGWMNRLLSSLSGKNPIQAVNVGDVTPRILSGRMPVATLGLGRRAANPISLDRPQVGNAFDRLYSGNDKISQAYQEGRVARKALLADLEADMKMANKGAPLPSGFASDAQHLAQIMNKDPRVVLAFMALGGWDTHVNQGASQGQLARNLEQLGKGLAVLQTTLGSTYTDTNILVMSEFGRTVHENGDGGTDHGHGNVMWLLGGGVRGGKVYGDWRGLASDQLYQQRDLAVTTDFRDVIAALLERHLHLPDRALSQILPSYQPMQKNLPLYG</sequence>
<accession>A0AAP5IBC5</accession>
<gene>
    <name evidence="1" type="ORF">G7B40_028000</name>
</gene>
<dbReference type="Proteomes" id="UP000667802">
    <property type="component" value="Unassembled WGS sequence"/>
</dbReference>
<keyword evidence="2" id="KW-1185">Reference proteome</keyword>
<dbReference type="RefSeq" id="WP_208341795.1">
    <property type="nucleotide sequence ID" value="NZ_CAWQFN010000026.1"/>
</dbReference>
<comment type="caution">
    <text evidence="1">The sequence shown here is derived from an EMBL/GenBank/DDBJ whole genome shotgun (WGS) entry which is preliminary data.</text>
</comment>
<proteinExistence type="predicted"/>